<dbReference type="EMBL" id="CADEAL010000502">
    <property type="protein sequence ID" value="CAB1421081.1"/>
    <property type="molecule type" value="Genomic_DNA"/>
</dbReference>
<evidence type="ECO:0000313" key="3">
    <source>
        <dbReference type="Proteomes" id="UP001153269"/>
    </source>
</evidence>
<feature type="region of interest" description="Disordered" evidence="1">
    <location>
        <begin position="193"/>
        <end position="228"/>
    </location>
</feature>
<sequence length="228" mass="25152">MTVKLFRRDRALRSGFRDWAEVQAPELLAACHHLNQYQVPLAGSCMEHNTGAWRGSSPLPVHANDPWLRGEHFTVPHPQPRPRSGHGQPRAGGRRSRDTGSKGLPGKTEVGVLAVMARHRSQQKVLTELGLYGSRSTAQKQKHPERQFYRNVVKNEHKSEKGGGLRVKERASPVCAPALRAAASRWIAVIGCSGGARSSSPPTTGYRARERVRGSSLPRRQSGIWPRG</sequence>
<name>A0A9N7YCX7_PLEPL</name>
<keyword evidence="3" id="KW-1185">Reference proteome</keyword>
<evidence type="ECO:0000256" key="1">
    <source>
        <dbReference type="SAM" id="MobiDB-lite"/>
    </source>
</evidence>
<gene>
    <name evidence="2" type="ORF">PLEPLA_LOCUS8962</name>
</gene>
<comment type="caution">
    <text evidence="2">The sequence shown here is derived from an EMBL/GenBank/DDBJ whole genome shotgun (WGS) entry which is preliminary data.</text>
</comment>
<proteinExistence type="predicted"/>
<feature type="region of interest" description="Disordered" evidence="1">
    <location>
        <begin position="64"/>
        <end position="106"/>
    </location>
</feature>
<accession>A0A9N7YCX7</accession>
<organism evidence="2 3">
    <name type="scientific">Pleuronectes platessa</name>
    <name type="common">European plaice</name>
    <dbReference type="NCBI Taxonomy" id="8262"/>
    <lineage>
        <taxon>Eukaryota</taxon>
        <taxon>Metazoa</taxon>
        <taxon>Chordata</taxon>
        <taxon>Craniata</taxon>
        <taxon>Vertebrata</taxon>
        <taxon>Euteleostomi</taxon>
        <taxon>Actinopterygii</taxon>
        <taxon>Neopterygii</taxon>
        <taxon>Teleostei</taxon>
        <taxon>Neoteleostei</taxon>
        <taxon>Acanthomorphata</taxon>
        <taxon>Carangaria</taxon>
        <taxon>Pleuronectiformes</taxon>
        <taxon>Pleuronectoidei</taxon>
        <taxon>Pleuronectidae</taxon>
        <taxon>Pleuronectes</taxon>
    </lineage>
</organism>
<dbReference type="Proteomes" id="UP001153269">
    <property type="component" value="Unassembled WGS sequence"/>
</dbReference>
<reference evidence="2" key="1">
    <citation type="submission" date="2020-03" db="EMBL/GenBank/DDBJ databases">
        <authorList>
            <person name="Weist P."/>
        </authorList>
    </citation>
    <scope>NUCLEOTIDE SEQUENCE</scope>
</reference>
<evidence type="ECO:0000313" key="2">
    <source>
        <dbReference type="EMBL" id="CAB1421081.1"/>
    </source>
</evidence>
<dbReference type="AlphaFoldDB" id="A0A9N7YCX7"/>
<protein>
    <submittedName>
        <fullName evidence="2">Uncharacterized protein</fullName>
    </submittedName>
</protein>